<evidence type="ECO:0000313" key="3">
    <source>
        <dbReference type="EMBL" id="TQM73623.1"/>
    </source>
</evidence>
<reference evidence="3 4" key="1">
    <citation type="submission" date="2019-06" db="EMBL/GenBank/DDBJ databases">
        <title>Sequencing the genomes of 1000 actinobacteria strains.</title>
        <authorList>
            <person name="Klenk H.-P."/>
        </authorList>
    </citation>
    <scope>NUCLEOTIDE SEQUENCE [LARGE SCALE GENOMIC DNA]</scope>
    <source>
        <strain evidence="3 4">DSM 43186</strain>
    </source>
</reference>
<dbReference type="InterPro" id="IPR002372">
    <property type="entry name" value="PQQ_rpt_dom"/>
</dbReference>
<feature type="domain" description="Pyrrolo-quinoline quinone repeat" evidence="2">
    <location>
        <begin position="47"/>
        <end position="183"/>
    </location>
</feature>
<evidence type="ECO:0000256" key="1">
    <source>
        <dbReference type="SAM" id="SignalP"/>
    </source>
</evidence>
<dbReference type="InterPro" id="IPR011047">
    <property type="entry name" value="Quinoprotein_ADH-like_sf"/>
</dbReference>
<keyword evidence="1" id="KW-0732">Signal</keyword>
<dbReference type="OrthoDB" id="4541885at2"/>
<accession>A0A543ISS4</accession>
<organism evidence="3 4">
    <name type="scientific">Thermopolyspora flexuosa</name>
    <dbReference type="NCBI Taxonomy" id="103836"/>
    <lineage>
        <taxon>Bacteria</taxon>
        <taxon>Bacillati</taxon>
        <taxon>Actinomycetota</taxon>
        <taxon>Actinomycetes</taxon>
        <taxon>Streptosporangiales</taxon>
        <taxon>Streptosporangiaceae</taxon>
        <taxon>Thermopolyspora</taxon>
    </lineage>
</organism>
<protein>
    <submittedName>
        <fullName evidence="3">Outer membrane protein assembly factor BamB</fullName>
    </submittedName>
</protein>
<dbReference type="Proteomes" id="UP000319213">
    <property type="component" value="Unassembled WGS sequence"/>
</dbReference>
<dbReference type="PROSITE" id="PS51257">
    <property type="entry name" value="PROKAR_LIPOPROTEIN"/>
    <property type="match status" value="1"/>
</dbReference>
<proteinExistence type="predicted"/>
<sequence>MSVIKAKPALAGLLLAVLAGSAACSGGDAATSSEKELPGWQNTQVTVVSRTAVGAGVAATTSMTPDGALETVAVDLASGRKLWAHPATMRGRLPGMGVQAPAVVETGDGGGVVAAIEPAAGGGNGAALVARDARTGERKWVRPVHSSFGPQRCGPYLCVSENTELARARVVVLDPAAGEPKWRIPGIAEVEWSDAERVVLLRLAEHPLLEAREVKTGKVLWRTPVEQALGPGVDLSGGWAFGASGKNLVGYVAPYTNPETKTTSTFGMFSVSLDDGQVNWIRPSVVRVYPSGSPGFAPVVRPVDGQGQYGGFALLDAESGRVIGQIGTQQIPGSGWWLAFPERPSTLGFLKRDAKGAAFDLTTGRATEPEGLRGWSFCVTDPQPLKLKDITPTGFYSVAALCEFDLATGKRVNDGSARPPLWFTGSQDGWRLWRDEKGALHAVKDGSGTTPGMYGLA</sequence>
<feature type="signal peptide" evidence="1">
    <location>
        <begin position="1"/>
        <end position="22"/>
    </location>
</feature>
<comment type="caution">
    <text evidence="3">The sequence shown here is derived from an EMBL/GenBank/DDBJ whole genome shotgun (WGS) entry which is preliminary data.</text>
</comment>
<dbReference type="AlphaFoldDB" id="A0A543ISS4"/>
<name>A0A543ISS4_9ACTN</name>
<feature type="chain" id="PRO_5039531344" evidence="1">
    <location>
        <begin position="23"/>
        <end position="457"/>
    </location>
</feature>
<gene>
    <name evidence="3" type="ORF">FHX40_0275</name>
</gene>
<dbReference type="EMBL" id="VFPQ01000001">
    <property type="protein sequence ID" value="TQM73623.1"/>
    <property type="molecule type" value="Genomic_DNA"/>
</dbReference>
<dbReference type="InterPro" id="IPR015943">
    <property type="entry name" value="WD40/YVTN_repeat-like_dom_sf"/>
</dbReference>
<dbReference type="RefSeq" id="WP_142257910.1">
    <property type="nucleotide sequence ID" value="NZ_BMPV01000004.1"/>
</dbReference>
<dbReference type="Gene3D" id="2.130.10.10">
    <property type="entry name" value="YVTN repeat-like/Quinoprotein amine dehydrogenase"/>
    <property type="match status" value="1"/>
</dbReference>
<evidence type="ECO:0000313" key="4">
    <source>
        <dbReference type="Proteomes" id="UP000319213"/>
    </source>
</evidence>
<dbReference type="SUPFAM" id="SSF50998">
    <property type="entry name" value="Quinoprotein alcohol dehydrogenase-like"/>
    <property type="match status" value="1"/>
</dbReference>
<evidence type="ECO:0000259" key="2">
    <source>
        <dbReference type="Pfam" id="PF13360"/>
    </source>
</evidence>
<dbReference type="Pfam" id="PF13360">
    <property type="entry name" value="PQQ_2"/>
    <property type="match status" value="1"/>
</dbReference>
<keyword evidence="4" id="KW-1185">Reference proteome</keyword>